<feature type="region of interest" description="Disordered" evidence="1">
    <location>
        <begin position="311"/>
        <end position="337"/>
    </location>
</feature>
<gene>
    <name evidence="2" type="ORF">FL583_25630</name>
</gene>
<reference evidence="2 3" key="1">
    <citation type="submission" date="2019-07" db="EMBL/GenBank/DDBJ databases">
        <title>Cryptosporangium phraense sp. nov., isolated from plant litter.</title>
        <authorList>
            <person name="Suriyachadkun C."/>
        </authorList>
    </citation>
    <scope>NUCLEOTIDE SEQUENCE [LARGE SCALE GENOMIC DNA]</scope>
    <source>
        <strain evidence="2 3">A-T 5661</strain>
    </source>
</reference>
<evidence type="ECO:0000256" key="1">
    <source>
        <dbReference type="SAM" id="MobiDB-lite"/>
    </source>
</evidence>
<dbReference type="InterPro" id="IPR035985">
    <property type="entry name" value="Ubiquitin-activating_enz"/>
</dbReference>
<dbReference type="SUPFAM" id="SSF69572">
    <property type="entry name" value="Activating enzymes of the ubiquitin-like proteins"/>
    <property type="match status" value="1"/>
</dbReference>
<dbReference type="NCBIfam" id="TIGR03882">
    <property type="entry name" value="cyclo_dehyd_2"/>
    <property type="match status" value="1"/>
</dbReference>
<dbReference type="Gene3D" id="3.40.50.720">
    <property type="entry name" value="NAD(P)-binding Rossmann-like Domain"/>
    <property type="match status" value="1"/>
</dbReference>
<comment type="caution">
    <text evidence="2">The sequence shown here is derived from an EMBL/GenBank/DDBJ whole genome shotgun (WGS) entry which is preliminary data.</text>
</comment>
<accession>A0A545ALV9</accession>
<sequence length="337" mass="34283">MRPLLVPALSRLWRDATTLQLGVDPERAVVLTAVDPPLATFLTSLDGRRTLDAVLAAAPPGIQAAELIGRLLARGAIVDAATLTPSADTAIAAHLASALLTHGPEAADRVTARRRAHVLVRCKGRVGPLVAALLAAGGVGRVTVTGSGVVAPDDVTVGGLGPDDVGRPYVLATIDAIRKAAPTVDTSANSTPDFVVLAAGPLPLPADQVRWTSSGVPHLPVLLRDGVAIVGPLVVPGRTACLSCVEAHRRDRDPAWPVLAAQLATERKPELADASVVSIGAALAAAETTGHLEGVPTAALGVSLEAGPPGVPLRQRPWPPHPRCGCLPGSSAAGARQ</sequence>
<dbReference type="EMBL" id="VIRS01000019">
    <property type="protein sequence ID" value="TQS42307.1"/>
    <property type="molecule type" value="Genomic_DNA"/>
</dbReference>
<dbReference type="Proteomes" id="UP000317982">
    <property type="component" value="Unassembled WGS sequence"/>
</dbReference>
<dbReference type="GO" id="GO:0008641">
    <property type="term" value="F:ubiquitin-like modifier activating enzyme activity"/>
    <property type="evidence" value="ECO:0007669"/>
    <property type="project" value="InterPro"/>
</dbReference>
<dbReference type="RefSeq" id="WP_142707364.1">
    <property type="nucleotide sequence ID" value="NZ_VIRS01000019.1"/>
</dbReference>
<organism evidence="2 3">
    <name type="scientific">Cryptosporangium phraense</name>
    <dbReference type="NCBI Taxonomy" id="2593070"/>
    <lineage>
        <taxon>Bacteria</taxon>
        <taxon>Bacillati</taxon>
        <taxon>Actinomycetota</taxon>
        <taxon>Actinomycetes</taxon>
        <taxon>Cryptosporangiales</taxon>
        <taxon>Cryptosporangiaceae</taxon>
        <taxon>Cryptosporangium</taxon>
    </lineage>
</organism>
<dbReference type="AlphaFoldDB" id="A0A545ALV9"/>
<dbReference type="InterPro" id="IPR022291">
    <property type="entry name" value="Bacteriocin_synth_cyclodeHase"/>
</dbReference>
<protein>
    <submittedName>
        <fullName evidence="2">TOMM leader peptide-binding protein</fullName>
    </submittedName>
</protein>
<keyword evidence="3" id="KW-1185">Reference proteome</keyword>
<proteinExistence type="predicted"/>
<dbReference type="OrthoDB" id="4426339at2"/>
<evidence type="ECO:0000313" key="3">
    <source>
        <dbReference type="Proteomes" id="UP000317982"/>
    </source>
</evidence>
<evidence type="ECO:0000313" key="2">
    <source>
        <dbReference type="EMBL" id="TQS42307.1"/>
    </source>
</evidence>
<dbReference type="InParanoid" id="A0A545ALV9"/>
<name>A0A545ALV9_9ACTN</name>